<dbReference type="EMBL" id="VSSQ01057024">
    <property type="protein sequence ID" value="MPN10839.1"/>
    <property type="molecule type" value="Genomic_DNA"/>
</dbReference>
<gene>
    <name evidence="1" type="ORF">SDC9_158136</name>
</gene>
<proteinExistence type="predicted"/>
<protein>
    <submittedName>
        <fullName evidence="1">Uncharacterized protein</fullName>
    </submittedName>
</protein>
<dbReference type="AntiFam" id="ANF00095">
    <property type="entry name" value="Shadow ORF (opposite ABC transporters)"/>
</dbReference>
<accession>A0A645FBX3</accession>
<dbReference type="AlphaFoldDB" id="A0A645FBX3"/>
<reference evidence="1" key="1">
    <citation type="submission" date="2019-08" db="EMBL/GenBank/DDBJ databases">
        <authorList>
            <person name="Kucharzyk K."/>
            <person name="Murdoch R.W."/>
            <person name="Higgins S."/>
            <person name="Loffler F."/>
        </authorList>
    </citation>
    <scope>NUCLEOTIDE SEQUENCE</scope>
</reference>
<name>A0A645FBX3_9ZZZZ</name>
<sequence>MHALIDQRQFDIRQSAHAGEQVKVLEDEADLTVADARELLFGILLNRLPVQDIFAAVGHIQTTDDVHQRGLAAAAWPDNAHKFAFIDGQIGAVQRAHLFSADRIHLCNAGHGDDRPMFGRHAYSPPFAGVGSPSVRLPAYRMPGMPL</sequence>
<organism evidence="1">
    <name type="scientific">bioreactor metagenome</name>
    <dbReference type="NCBI Taxonomy" id="1076179"/>
    <lineage>
        <taxon>unclassified sequences</taxon>
        <taxon>metagenomes</taxon>
        <taxon>ecological metagenomes</taxon>
    </lineage>
</organism>
<comment type="caution">
    <text evidence="1">The sequence shown here is derived from an EMBL/GenBank/DDBJ whole genome shotgun (WGS) entry which is preliminary data.</text>
</comment>
<evidence type="ECO:0000313" key="1">
    <source>
        <dbReference type="EMBL" id="MPN10839.1"/>
    </source>
</evidence>